<accession>A0AAV1XQM9</accession>
<proteinExistence type="predicted"/>
<dbReference type="EMBL" id="CAXHTB010000017">
    <property type="protein sequence ID" value="CAL0323385.1"/>
    <property type="molecule type" value="Genomic_DNA"/>
</dbReference>
<sequence length="111" mass="12627">MIQPPFSNPSKLPPPRQSCTSHRNSEYWCCNLRRQLGKMSPLEAPCEGSYVEAARRRFLIYDVVFRFVVFNSPTAVRFPPKGTVFFHGVTKGVEYAGSEAMRRTLKIVTGK</sequence>
<organism evidence="2 3">
    <name type="scientific">Lupinus luteus</name>
    <name type="common">European yellow lupine</name>
    <dbReference type="NCBI Taxonomy" id="3873"/>
    <lineage>
        <taxon>Eukaryota</taxon>
        <taxon>Viridiplantae</taxon>
        <taxon>Streptophyta</taxon>
        <taxon>Embryophyta</taxon>
        <taxon>Tracheophyta</taxon>
        <taxon>Spermatophyta</taxon>
        <taxon>Magnoliopsida</taxon>
        <taxon>eudicotyledons</taxon>
        <taxon>Gunneridae</taxon>
        <taxon>Pentapetalae</taxon>
        <taxon>rosids</taxon>
        <taxon>fabids</taxon>
        <taxon>Fabales</taxon>
        <taxon>Fabaceae</taxon>
        <taxon>Papilionoideae</taxon>
        <taxon>50 kb inversion clade</taxon>
        <taxon>genistoids sensu lato</taxon>
        <taxon>core genistoids</taxon>
        <taxon>Genisteae</taxon>
        <taxon>Lupinus</taxon>
    </lineage>
</organism>
<protein>
    <submittedName>
        <fullName evidence="2">Uncharacterized protein</fullName>
    </submittedName>
</protein>
<gene>
    <name evidence="2" type="ORF">LLUT_LOCUS24445</name>
</gene>
<dbReference type="Proteomes" id="UP001497480">
    <property type="component" value="Unassembled WGS sequence"/>
</dbReference>
<feature type="region of interest" description="Disordered" evidence="1">
    <location>
        <begin position="1"/>
        <end position="22"/>
    </location>
</feature>
<reference evidence="2 3" key="1">
    <citation type="submission" date="2024-03" db="EMBL/GenBank/DDBJ databases">
        <authorList>
            <person name="Martinez-Hernandez J."/>
        </authorList>
    </citation>
    <scope>NUCLEOTIDE SEQUENCE [LARGE SCALE GENOMIC DNA]</scope>
</reference>
<dbReference type="AlphaFoldDB" id="A0AAV1XQM9"/>
<name>A0AAV1XQM9_LUPLU</name>
<feature type="compositionally biased region" description="Low complexity" evidence="1">
    <location>
        <begin position="1"/>
        <end position="10"/>
    </location>
</feature>
<evidence type="ECO:0000256" key="1">
    <source>
        <dbReference type="SAM" id="MobiDB-lite"/>
    </source>
</evidence>
<keyword evidence="3" id="KW-1185">Reference proteome</keyword>
<evidence type="ECO:0000313" key="3">
    <source>
        <dbReference type="Proteomes" id="UP001497480"/>
    </source>
</evidence>
<evidence type="ECO:0000313" key="2">
    <source>
        <dbReference type="EMBL" id="CAL0323385.1"/>
    </source>
</evidence>
<comment type="caution">
    <text evidence="2">The sequence shown here is derived from an EMBL/GenBank/DDBJ whole genome shotgun (WGS) entry which is preliminary data.</text>
</comment>